<evidence type="ECO:0000313" key="3">
    <source>
        <dbReference type="Proteomes" id="UP000238823"/>
    </source>
</evidence>
<comment type="caution">
    <text evidence="2">The sequence shown here is derived from an EMBL/GenBank/DDBJ whole genome shotgun (WGS) entry which is preliminary data.</text>
</comment>
<proteinExistence type="predicted"/>
<dbReference type="PANTHER" id="PTHR34474">
    <property type="entry name" value="SIGNAL TRANSDUCTION PROTEIN TRAP"/>
    <property type="match status" value="1"/>
</dbReference>
<organism evidence="2 3">
    <name type="scientific">Enhygromyxa salina</name>
    <dbReference type="NCBI Taxonomy" id="215803"/>
    <lineage>
        <taxon>Bacteria</taxon>
        <taxon>Pseudomonadati</taxon>
        <taxon>Myxococcota</taxon>
        <taxon>Polyangia</taxon>
        <taxon>Nannocystales</taxon>
        <taxon>Nannocystaceae</taxon>
        <taxon>Enhygromyxa</taxon>
    </lineage>
</organism>
<keyword evidence="2" id="KW-0560">Oxidoreductase</keyword>
<dbReference type="InterPro" id="IPR050404">
    <property type="entry name" value="Heme-degrading_MO"/>
</dbReference>
<protein>
    <submittedName>
        <fullName evidence="2">Heme oxygenase</fullName>
        <ecNumber evidence="2">1.14.14.18</ecNumber>
    </submittedName>
</protein>
<evidence type="ECO:0000259" key="1">
    <source>
        <dbReference type="PROSITE" id="PS51725"/>
    </source>
</evidence>
<dbReference type="PROSITE" id="PS51725">
    <property type="entry name" value="ABM"/>
    <property type="match status" value="1"/>
</dbReference>
<dbReference type="InterPro" id="IPR011008">
    <property type="entry name" value="Dimeric_a/b-barrel"/>
</dbReference>
<dbReference type="AlphaFoldDB" id="A0A2S9XKY4"/>
<dbReference type="Gene3D" id="3.30.70.100">
    <property type="match status" value="1"/>
</dbReference>
<dbReference type="PANTHER" id="PTHR34474:SF2">
    <property type="entry name" value="SIGNAL TRANSDUCTION PROTEIN TRAP"/>
    <property type="match status" value="1"/>
</dbReference>
<name>A0A2S9XKY4_9BACT</name>
<dbReference type="Proteomes" id="UP000238823">
    <property type="component" value="Unassembled WGS sequence"/>
</dbReference>
<dbReference type="EC" id="1.14.14.18" evidence="2"/>
<accession>A0A2S9XKY4</accession>
<feature type="domain" description="ABM" evidence="1">
    <location>
        <begin position="10"/>
        <end position="99"/>
    </location>
</feature>
<evidence type="ECO:0000313" key="2">
    <source>
        <dbReference type="EMBL" id="PRP93497.1"/>
    </source>
</evidence>
<dbReference type="EMBL" id="PVNL01000147">
    <property type="protein sequence ID" value="PRP93497.1"/>
    <property type="molecule type" value="Genomic_DNA"/>
</dbReference>
<sequence length="107" mass="12521">MSQADQSTMVVAMSRFVVANGMGEQVRAAFLDRPHFVDQARGFVRMEVLIPHDQPAEFWLMTWWTDEDSFRTWHRGHTFRDSHAGIPRGLKLDPKQTSLRMFNQLCR</sequence>
<dbReference type="InterPro" id="IPR007138">
    <property type="entry name" value="ABM_dom"/>
</dbReference>
<dbReference type="SUPFAM" id="SSF54909">
    <property type="entry name" value="Dimeric alpha+beta barrel"/>
    <property type="match status" value="1"/>
</dbReference>
<dbReference type="Pfam" id="PF03992">
    <property type="entry name" value="ABM"/>
    <property type="match status" value="1"/>
</dbReference>
<dbReference type="GO" id="GO:0004392">
    <property type="term" value="F:heme oxygenase (decyclizing) activity"/>
    <property type="evidence" value="ECO:0007669"/>
    <property type="project" value="UniProtKB-EC"/>
</dbReference>
<reference evidence="2 3" key="1">
    <citation type="submission" date="2018-03" db="EMBL/GenBank/DDBJ databases">
        <title>Draft Genome Sequences of the Obligatory Marine Myxobacteria Enhygromyxa salina SWB007.</title>
        <authorList>
            <person name="Poehlein A."/>
            <person name="Moghaddam J.A."/>
            <person name="Harms H."/>
            <person name="Alanjari M."/>
            <person name="Koenig G.M."/>
            <person name="Daniel R."/>
            <person name="Schaeberle T.F."/>
        </authorList>
    </citation>
    <scope>NUCLEOTIDE SEQUENCE [LARGE SCALE GENOMIC DNA]</scope>
    <source>
        <strain evidence="2 3">SWB007</strain>
    </source>
</reference>
<gene>
    <name evidence="2" type="primary">isdG</name>
    <name evidence="2" type="ORF">ENSA7_79250</name>
</gene>